<reference evidence="2 3" key="1">
    <citation type="journal article" date="2020" name="Mol. Biol. Evol.">
        <title>Distinct Expression and Methylation Patterns for Genes with Different Fates following a Single Whole-Genome Duplication in Flowering Plants.</title>
        <authorList>
            <person name="Shi T."/>
            <person name="Rahmani R.S."/>
            <person name="Gugger P.F."/>
            <person name="Wang M."/>
            <person name="Li H."/>
            <person name="Zhang Y."/>
            <person name="Li Z."/>
            <person name="Wang Q."/>
            <person name="Van de Peer Y."/>
            <person name="Marchal K."/>
            <person name="Chen J."/>
        </authorList>
    </citation>
    <scope>NUCLEOTIDE SEQUENCE [LARGE SCALE GENOMIC DNA]</scope>
    <source>
        <tissue evidence="2">Leaf</tissue>
    </source>
</reference>
<organism evidence="2 3">
    <name type="scientific">Nelumbo nucifera</name>
    <name type="common">Sacred lotus</name>
    <dbReference type="NCBI Taxonomy" id="4432"/>
    <lineage>
        <taxon>Eukaryota</taxon>
        <taxon>Viridiplantae</taxon>
        <taxon>Streptophyta</taxon>
        <taxon>Embryophyta</taxon>
        <taxon>Tracheophyta</taxon>
        <taxon>Spermatophyta</taxon>
        <taxon>Magnoliopsida</taxon>
        <taxon>Proteales</taxon>
        <taxon>Nelumbonaceae</taxon>
        <taxon>Nelumbo</taxon>
    </lineage>
</organism>
<keyword evidence="3" id="KW-1185">Reference proteome</keyword>
<dbReference type="AlphaFoldDB" id="A0A822ZLR0"/>
<comment type="caution">
    <text evidence="2">The sequence shown here is derived from an EMBL/GenBank/DDBJ whole genome shotgun (WGS) entry which is preliminary data.</text>
</comment>
<accession>A0A822ZLR0</accession>
<gene>
    <name evidence="2" type="ORF">HUJ06_000918</name>
</gene>
<evidence type="ECO:0000313" key="3">
    <source>
        <dbReference type="Proteomes" id="UP000607653"/>
    </source>
</evidence>
<evidence type="ECO:0000313" key="2">
    <source>
        <dbReference type="EMBL" id="DAD42688.1"/>
    </source>
</evidence>
<feature type="region of interest" description="Disordered" evidence="1">
    <location>
        <begin position="1"/>
        <end position="29"/>
    </location>
</feature>
<feature type="compositionally biased region" description="Basic and acidic residues" evidence="1">
    <location>
        <begin position="1"/>
        <end position="10"/>
    </location>
</feature>
<protein>
    <submittedName>
        <fullName evidence="2">Uncharacterized protein</fullName>
    </submittedName>
</protein>
<dbReference type="PANTHER" id="PTHR22166">
    <property type="entry name" value="ENDOPLASMIC RETICULUM JUNCTION FORMATION PROTEIN LUNAPARK"/>
    <property type="match status" value="1"/>
</dbReference>
<name>A0A822ZLR0_NELNU</name>
<dbReference type="PANTHER" id="PTHR22166:SF12">
    <property type="entry name" value="ENDOPLASMIC RETICULUM JUNCTION FORMATION PROTEIN LUNAPARK"/>
    <property type="match status" value="1"/>
</dbReference>
<dbReference type="Proteomes" id="UP000607653">
    <property type="component" value="Unassembled WGS sequence"/>
</dbReference>
<dbReference type="EMBL" id="DUZY01000006">
    <property type="protein sequence ID" value="DAD42688.1"/>
    <property type="molecule type" value="Genomic_DNA"/>
</dbReference>
<dbReference type="GO" id="GO:0071786">
    <property type="term" value="P:endoplasmic reticulum tubular network organization"/>
    <property type="evidence" value="ECO:0007669"/>
    <property type="project" value="InterPro"/>
</dbReference>
<evidence type="ECO:0000256" key="1">
    <source>
        <dbReference type="SAM" id="MobiDB-lite"/>
    </source>
</evidence>
<dbReference type="InterPro" id="IPR040115">
    <property type="entry name" value="Lnp"/>
</dbReference>
<sequence length="100" mass="11386">MADDAKEGRASGENNAVSNDTKKGGETIKKQRRGILSRVWGGIFRIRGEDFEKRLEHISKEETSVLARMKRRSHSWRRTARNIIVFSVVLEVRLFGALCA</sequence>
<proteinExistence type="predicted"/>
<feature type="compositionally biased region" description="Basic and acidic residues" evidence="1">
    <location>
        <begin position="20"/>
        <end position="29"/>
    </location>
</feature>